<dbReference type="SUPFAM" id="SSF52402">
    <property type="entry name" value="Adenine nucleotide alpha hydrolases-like"/>
    <property type="match status" value="1"/>
</dbReference>
<keyword evidence="4" id="KW-1185">Reference proteome</keyword>
<sequence length="163" mass="17830">MSAFGRILLCYDATREGRRALRHGASLAEQIKAETHLLAVLNIPPWSQGADVASAVPLAALEQSAREILRDGIEKLAARGVIATPHFAIGDPLDHIPFFARELKADLVVVGHRRTGPVRRWWSGKNDRLLLDRVSCAVLVAMDPEDAEDADAHEQLETVTARA</sequence>
<dbReference type="OrthoDB" id="8564780at2"/>
<proteinExistence type="inferred from homology"/>
<gene>
    <name evidence="3" type="ORF">DLM46_34350</name>
</gene>
<dbReference type="PANTHER" id="PTHR46268">
    <property type="entry name" value="STRESS RESPONSE PROTEIN NHAX"/>
    <property type="match status" value="1"/>
</dbReference>
<feature type="domain" description="UspA" evidence="2">
    <location>
        <begin position="4"/>
        <end position="140"/>
    </location>
</feature>
<dbReference type="InterPro" id="IPR006016">
    <property type="entry name" value="UspA"/>
</dbReference>
<dbReference type="Gene3D" id="3.40.50.620">
    <property type="entry name" value="HUPs"/>
    <property type="match status" value="1"/>
</dbReference>
<dbReference type="AlphaFoldDB" id="A0A370MY15"/>
<accession>A0A370MY15</accession>
<protein>
    <submittedName>
        <fullName evidence="3">Universal stress protein</fullName>
    </submittedName>
</protein>
<dbReference type="PANTHER" id="PTHR46268:SF6">
    <property type="entry name" value="UNIVERSAL STRESS PROTEIN UP12"/>
    <property type="match status" value="1"/>
</dbReference>
<comment type="similarity">
    <text evidence="1">Belongs to the universal stress protein A family.</text>
</comment>
<dbReference type="Proteomes" id="UP000254875">
    <property type="component" value="Unassembled WGS sequence"/>
</dbReference>
<dbReference type="InterPro" id="IPR014729">
    <property type="entry name" value="Rossmann-like_a/b/a_fold"/>
</dbReference>
<evidence type="ECO:0000313" key="3">
    <source>
        <dbReference type="EMBL" id="RDJ98244.1"/>
    </source>
</evidence>
<dbReference type="CDD" id="cd00293">
    <property type="entry name" value="USP-like"/>
    <property type="match status" value="1"/>
</dbReference>
<name>A0A370MY15_9BURK</name>
<dbReference type="EMBL" id="QHKS01000037">
    <property type="protein sequence ID" value="RDJ98244.1"/>
    <property type="molecule type" value="Genomic_DNA"/>
</dbReference>
<evidence type="ECO:0000259" key="2">
    <source>
        <dbReference type="Pfam" id="PF00582"/>
    </source>
</evidence>
<dbReference type="Pfam" id="PF00582">
    <property type="entry name" value="Usp"/>
    <property type="match status" value="1"/>
</dbReference>
<reference evidence="4" key="1">
    <citation type="submission" date="2018-05" db="EMBL/GenBank/DDBJ databases">
        <authorList>
            <person name="Feng T."/>
        </authorList>
    </citation>
    <scope>NUCLEOTIDE SEQUENCE [LARGE SCALE GENOMIC DNA]</scope>
    <source>
        <strain evidence="4">S27</strain>
    </source>
</reference>
<evidence type="ECO:0000256" key="1">
    <source>
        <dbReference type="ARBA" id="ARBA00008791"/>
    </source>
</evidence>
<dbReference type="RefSeq" id="WP_115108537.1">
    <property type="nucleotide sequence ID" value="NZ_QHKS01000037.1"/>
</dbReference>
<organism evidence="3 4">
    <name type="scientific">Paraburkholderia lacunae</name>
    <dbReference type="NCBI Taxonomy" id="2211104"/>
    <lineage>
        <taxon>Bacteria</taxon>
        <taxon>Pseudomonadati</taxon>
        <taxon>Pseudomonadota</taxon>
        <taxon>Betaproteobacteria</taxon>
        <taxon>Burkholderiales</taxon>
        <taxon>Burkholderiaceae</taxon>
        <taxon>Paraburkholderia</taxon>
    </lineage>
</organism>
<evidence type="ECO:0000313" key="4">
    <source>
        <dbReference type="Proteomes" id="UP000254875"/>
    </source>
</evidence>
<comment type="caution">
    <text evidence="3">The sequence shown here is derived from an EMBL/GenBank/DDBJ whole genome shotgun (WGS) entry which is preliminary data.</text>
</comment>